<evidence type="ECO:0000256" key="1">
    <source>
        <dbReference type="SAM" id="SignalP"/>
    </source>
</evidence>
<dbReference type="Proteomes" id="UP000242188">
    <property type="component" value="Unassembled WGS sequence"/>
</dbReference>
<feature type="signal peptide" evidence="1">
    <location>
        <begin position="1"/>
        <end position="23"/>
    </location>
</feature>
<feature type="chain" id="PRO_5012351967" evidence="1">
    <location>
        <begin position="24"/>
        <end position="95"/>
    </location>
</feature>
<keyword evidence="1" id="KW-0732">Signal</keyword>
<proteinExistence type="predicted"/>
<keyword evidence="3" id="KW-1185">Reference proteome</keyword>
<sequence>MASVLLVFVSALLMLVFINVVHGAPGYQKCECLAENESCPPTWTESEQGECDADEKRCCTPLRIFFFPFPHTFPAVTYPTTEPNSNANSIEYKWG</sequence>
<organism evidence="2 3">
    <name type="scientific">Mizuhopecten yessoensis</name>
    <name type="common">Japanese scallop</name>
    <name type="synonym">Patinopecten yessoensis</name>
    <dbReference type="NCBI Taxonomy" id="6573"/>
    <lineage>
        <taxon>Eukaryota</taxon>
        <taxon>Metazoa</taxon>
        <taxon>Spiralia</taxon>
        <taxon>Lophotrochozoa</taxon>
        <taxon>Mollusca</taxon>
        <taxon>Bivalvia</taxon>
        <taxon>Autobranchia</taxon>
        <taxon>Pteriomorphia</taxon>
        <taxon>Pectinida</taxon>
        <taxon>Pectinoidea</taxon>
        <taxon>Pectinidae</taxon>
        <taxon>Mizuhopecten</taxon>
    </lineage>
</organism>
<accession>A0A210PV36</accession>
<reference evidence="2 3" key="1">
    <citation type="journal article" date="2017" name="Nat. Ecol. Evol.">
        <title>Scallop genome provides insights into evolution of bilaterian karyotype and development.</title>
        <authorList>
            <person name="Wang S."/>
            <person name="Zhang J."/>
            <person name="Jiao W."/>
            <person name="Li J."/>
            <person name="Xun X."/>
            <person name="Sun Y."/>
            <person name="Guo X."/>
            <person name="Huan P."/>
            <person name="Dong B."/>
            <person name="Zhang L."/>
            <person name="Hu X."/>
            <person name="Sun X."/>
            <person name="Wang J."/>
            <person name="Zhao C."/>
            <person name="Wang Y."/>
            <person name="Wang D."/>
            <person name="Huang X."/>
            <person name="Wang R."/>
            <person name="Lv J."/>
            <person name="Li Y."/>
            <person name="Zhang Z."/>
            <person name="Liu B."/>
            <person name="Lu W."/>
            <person name="Hui Y."/>
            <person name="Liang J."/>
            <person name="Zhou Z."/>
            <person name="Hou R."/>
            <person name="Li X."/>
            <person name="Liu Y."/>
            <person name="Li H."/>
            <person name="Ning X."/>
            <person name="Lin Y."/>
            <person name="Zhao L."/>
            <person name="Xing Q."/>
            <person name="Dou J."/>
            <person name="Li Y."/>
            <person name="Mao J."/>
            <person name="Guo H."/>
            <person name="Dou H."/>
            <person name="Li T."/>
            <person name="Mu C."/>
            <person name="Jiang W."/>
            <person name="Fu Q."/>
            <person name="Fu X."/>
            <person name="Miao Y."/>
            <person name="Liu J."/>
            <person name="Yu Q."/>
            <person name="Li R."/>
            <person name="Liao H."/>
            <person name="Li X."/>
            <person name="Kong Y."/>
            <person name="Jiang Z."/>
            <person name="Chourrout D."/>
            <person name="Li R."/>
            <person name="Bao Z."/>
        </authorList>
    </citation>
    <scope>NUCLEOTIDE SEQUENCE [LARGE SCALE GENOMIC DNA]</scope>
    <source>
        <strain evidence="2 3">PY_sf001</strain>
    </source>
</reference>
<name>A0A210PV36_MIZYE</name>
<gene>
    <name evidence="2" type="ORF">KP79_PYT21676</name>
</gene>
<dbReference type="AlphaFoldDB" id="A0A210PV36"/>
<comment type="caution">
    <text evidence="2">The sequence shown here is derived from an EMBL/GenBank/DDBJ whole genome shotgun (WGS) entry which is preliminary data.</text>
</comment>
<evidence type="ECO:0000313" key="2">
    <source>
        <dbReference type="EMBL" id="OWF40326.1"/>
    </source>
</evidence>
<protein>
    <submittedName>
        <fullName evidence="2">Uncharacterized protein</fullName>
    </submittedName>
</protein>
<evidence type="ECO:0000313" key="3">
    <source>
        <dbReference type="Proteomes" id="UP000242188"/>
    </source>
</evidence>
<dbReference type="EMBL" id="NEDP02005475">
    <property type="protein sequence ID" value="OWF40326.1"/>
    <property type="molecule type" value="Genomic_DNA"/>
</dbReference>